<organism evidence="2 3">
    <name type="scientific">Panicum virgatum</name>
    <name type="common">Blackwell switchgrass</name>
    <dbReference type="NCBI Taxonomy" id="38727"/>
    <lineage>
        <taxon>Eukaryota</taxon>
        <taxon>Viridiplantae</taxon>
        <taxon>Streptophyta</taxon>
        <taxon>Embryophyta</taxon>
        <taxon>Tracheophyta</taxon>
        <taxon>Spermatophyta</taxon>
        <taxon>Magnoliopsida</taxon>
        <taxon>Liliopsida</taxon>
        <taxon>Poales</taxon>
        <taxon>Poaceae</taxon>
        <taxon>PACMAD clade</taxon>
        <taxon>Panicoideae</taxon>
        <taxon>Panicodae</taxon>
        <taxon>Paniceae</taxon>
        <taxon>Panicinae</taxon>
        <taxon>Panicum</taxon>
        <taxon>Panicum sect. Hiantes</taxon>
    </lineage>
</organism>
<gene>
    <name evidence="2" type="ORF">PVAP13_1NG438619</name>
</gene>
<evidence type="ECO:0000256" key="1">
    <source>
        <dbReference type="SAM" id="MobiDB-lite"/>
    </source>
</evidence>
<accession>A0A8T0X3K4</accession>
<protein>
    <submittedName>
        <fullName evidence="2">Uncharacterized protein</fullName>
    </submittedName>
</protein>
<name>A0A8T0X3K4_PANVG</name>
<dbReference type="Proteomes" id="UP000823388">
    <property type="component" value="Chromosome 1N"/>
</dbReference>
<reference evidence="2 3" key="1">
    <citation type="submission" date="2020-05" db="EMBL/GenBank/DDBJ databases">
        <title>WGS assembly of Panicum virgatum.</title>
        <authorList>
            <person name="Lovell J.T."/>
            <person name="Jenkins J."/>
            <person name="Shu S."/>
            <person name="Juenger T.E."/>
            <person name="Schmutz J."/>
        </authorList>
    </citation>
    <scope>NUCLEOTIDE SEQUENCE [LARGE SCALE GENOMIC DNA]</scope>
    <source>
        <strain evidence="3">cv. AP13</strain>
    </source>
</reference>
<dbReference type="EMBL" id="CM029038">
    <property type="protein sequence ID" value="KAG2653228.1"/>
    <property type="molecule type" value="Genomic_DNA"/>
</dbReference>
<evidence type="ECO:0000313" key="3">
    <source>
        <dbReference type="Proteomes" id="UP000823388"/>
    </source>
</evidence>
<dbReference type="AlphaFoldDB" id="A0A8T0X3K4"/>
<feature type="region of interest" description="Disordered" evidence="1">
    <location>
        <begin position="29"/>
        <end position="62"/>
    </location>
</feature>
<sequence length="129" mass="14088">MWMLTSSGCRVTVTRLLTCVLRPRTYTGAQHGTGGDHHQQPPEALPVPGPSPATHHSLIGSQPSLRRHVAEPYLKSWNHNQAFARAPPGLIIKSGISQLRNQQSATTKQAQVFLLQGTKSKTCMKISNT</sequence>
<comment type="caution">
    <text evidence="2">The sequence shown here is derived from an EMBL/GenBank/DDBJ whole genome shotgun (WGS) entry which is preliminary data.</text>
</comment>
<keyword evidence="3" id="KW-1185">Reference proteome</keyword>
<proteinExistence type="predicted"/>
<evidence type="ECO:0000313" key="2">
    <source>
        <dbReference type="EMBL" id="KAG2653228.1"/>
    </source>
</evidence>